<feature type="region of interest" description="Disordered" evidence="6">
    <location>
        <begin position="310"/>
        <end position="363"/>
    </location>
</feature>
<dbReference type="GeneID" id="20348051"/>
<evidence type="ECO:0000259" key="8">
    <source>
        <dbReference type="Pfam" id="PF20684"/>
    </source>
</evidence>
<keyword evidence="3 7" id="KW-1133">Transmembrane helix</keyword>
<evidence type="ECO:0000313" key="10">
    <source>
        <dbReference type="EnsemblFungi" id="EJT73737"/>
    </source>
</evidence>
<dbReference type="VEuPathDB" id="FungiDB:GGTG_07593"/>
<proteinExistence type="inferred from homology"/>
<dbReference type="EMBL" id="GL385398">
    <property type="protein sequence ID" value="EJT73737.1"/>
    <property type="molecule type" value="Genomic_DNA"/>
</dbReference>
<evidence type="ECO:0000256" key="2">
    <source>
        <dbReference type="ARBA" id="ARBA00022692"/>
    </source>
</evidence>
<feature type="transmembrane region" description="Helical" evidence="7">
    <location>
        <begin position="233"/>
        <end position="255"/>
    </location>
</feature>
<evidence type="ECO:0000256" key="5">
    <source>
        <dbReference type="ARBA" id="ARBA00038359"/>
    </source>
</evidence>
<protein>
    <recommendedName>
        <fullName evidence="8">Rhodopsin domain-containing protein</fullName>
    </recommendedName>
</protein>
<reference evidence="10" key="5">
    <citation type="submission" date="2018-04" db="UniProtKB">
        <authorList>
            <consortium name="EnsemblFungi"/>
        </authorList>
    </citation>
    <scope>IDENTIFICATION</scope>
    <source>
        <strain evidence="10">R3-111a-1</strain>
    </source>
</reference>
<accession>J3P245</accession>
<dbReference type="InterPro" id="IPR049326">
    <property type="entry name" value="Rhodopsin_dom_fungi"/>
</dbReference>
<keyword evidence="2 7" id="KW-0812">Transmembrane</keyword>
<sequence length="363" mass="39461">MAPGFTMLPLMGGGGGAESVGAAADRLAESQGYVLDGISIAFIVLTSVFMALRFWAKNFTVASVVFLDDLFLVAAYVVNLAMCAMGLVMTRVGGVGHHVKYLEQHEPAKLTGWAQCILAFELIYFVSMCLPKMAIVFLYLRVLNWKGPMRTLAFVVLGLLVATSLAFFVTACFQCRPIAFWWDKSLPGGVCIDVQAFFHSQAIPGIILDAIVIALPLQTVWELKLPVAKRIALVLIFAVGSFGMVASILRAATFFKTSAFGDRTLASVELVGWSIIETSTYIITNCMASMRPLASRYAPAWLKAAAHWTTSGGVGSGDKSGNRRQSRSYPRQKSQLQSDELELTRPSSMYGSRTVIEAGVRQD</sequence>
<organism evidence="9">
    <name type="scientific">Gaeumannomyces tritici (strain R3-111a-1)</name>
    <name type="common">Wheat and barley take-all root rot fungus</name>
    <name type="synonym">Gaeumannomyces graminis var. tritici</name>
    <dbReference type="NCBI Taxonomy" id="644352"/>
    <lineage>
        <taxon>Eukaryota</taxon>
        <taxon>Fungi</taxon>
        <taxon>Dikarya</taxon>
        <taxon>Ascomycota</taxon>
        <taxon>Pezizomycotina</taxon>
        <taxon>Sordariomycetes</taxon>
        <taxon>Sordariomycetidae</taxon>
        <taxon>Magnaporthales</taxon>
        <taxon>Magnaporthaceae</taxon>
        <taxon>Gaeumannomyces</taxon>
    </lineage>
</organism>
<feature type="domain" description="Rhodopsin" evidence="8">
    <location>
        <begin position="52"/>
        <end position="295"/>
    </location>
</feature>
<evidence type="ECO:0000256" key="3">
    <source>
        <dbReference type="ARBA" id="ARBA00022989"/>
    </source>
</evidence>
<dbReference type="Proteomes" id="UP000006039">
    <property type="component" value="Unassembled WGS sequence"/>
</dbReference>
<reference evidence="11" key="1">
    <citation type="submission" date="2010-07" db="EMBL/GenBank/DDBJ databases">
        <title>The genome sequence of Gaeumannomyces graminis var. tritici strain R3-111a-1.</title>
        <authorList>
            <consortium name="The Broad Institute Genome Sequencing Platform"/>
            <person name="Ma L.-J."/>
            <person name="Dead R."/>
            <person name="Young S."/>
            <person name="Zeng Q."/>
            <person name="Koehrsen M."/>
            <person name="Alvarado L."/>
            <person name="Berlin A."/>
            <person name="Chapman S.B."/>
            <person name="Chen Z."/>
            <person name="Freedman E."/>
            <person name="Gellesch M."/>
            <person name="Goldberg J."/>
            <person name="Griggs A."/>
            <person name="Gujja S."/>
            <person name="Heilman E.R."/>
            <person name="Heiman D."/>
            <person name="Hepburn T."/>
            <person name="Howarth C."/>
            <person name="Jen D."/>
            <person name="Larson L."/>
            <person name="Mehta T."/>
            <person name="Neiman D."/>
            <person name="Pearson M."/>
            <person name="Roberts A."/>
            <person name="Saif S."/>
            <person name="Shea T."/>
            <person name="Shenoy N."/>
            <person name="Sisk P."/>
            <person name="Stolte C."/>
            <person name="Sykes S."/>
            <person name="Walk T."/>
            <person name="White J."/>
            <person name="Yandava C."/>
            <person name="Haas B."/>
            <person name="Nusbaum C."/>
            <person name="Birren B."/>
        </authorList>
    </citation>
    <scope>NUCLEOTIDE SEQUENCE [LARGE SCALE GENOMIC DNA]</scope>
    <source>
        <strain evidence="11">R3-111a-1</strain>
    </source>
</reference>
<evidence type="ECO:0000256" key="1">
    <source>
        <dbReference type="ARBA" id="ARBA00004141"/>
    </source>
</evidence>
<feature type="transmembrane region" description="Helical" evidence="7">
    <location>
        <begin position="112"/>
        <end position="140"/>
    </location>
</feature>
<name>J3P245_GAET3</name>
<feature type="compositionally biased region" description="Polar residues" evidence="6">
    <location>
        <begin position="327"/>
        <end position="338"/>
    </location>
</feature>
<dbReference type="PANTHER" id="PTHR33048:SF47">
    <property type="entry name" value="INTEGRAL MEMBRANE PROTEIN-RELATED"/>
    <property type="match status" value="1"/>
</dbReference>
<feature type="transmembrane region" description="Helical" evidence="7">
    <location>
        <begin position="152"/>
        <end position="182"/>
    </location>
</feature>
<keyword evidence="11" id="KW-1185">Reference proteome</keyword>
<evidence type="ECO:0000313" key="9">
    <source>
        <dbReference type="EMBL" id="EJT73737.1"/>
    </source>
</evidence>
<feature type="transmembrane region" description="Helical" evidence="7">
    <location>
        <begin position="33"/>
        <end position="52"/>
    </location>
</feature>
<dbReference type="InterPro" id="IPR052337">
    <property type="entry name" value="SAT4-like"/>
</dbReference>
<reference evidence="10" key="4">
    <citation type="journal article" date="2015" name="G3 (Bethesda)">
        <title>Genome sequences of three phytopathogenic species of the Magnaporthaceae family of fungi.</title>
        <authorList>
            <person name="Okagaki L.H."/>
            <person name="Nunes C.C."/>
            <person name="Sailsbery J."/>
            <person name="Clay B."/>
            <person name="Brown D."/>
            <person name="John T."/>
            <person name="Oh Y."/>
            <person name="Young N."/>
            <person name="Fitzgerald M."/>
            <person name="Haas B.J."/>
            <person name="Zeng Q."/>
            <person name="Young S."/>
            <person name="Adiconis X."/>
            <person name="Fan L."/>
            <person name="Levin J.Z."/>
            <person name="Mitchell T.K."/>
            <person name="Okubara P.A."/>
            <person name="Farman M.L."/>
            <person name="Kohn L.M."/>
            <person name="Birren B."/>
            <person name="Ma L.-J."/>
            <person name="Dean R.A."/>
        </authorList>
    </citation>
    <scope>NUCLEOTIDE SEQUENCE</scope>
    <source>
        <strain evidence="10">R3-111a-1</strain>
    </source>
</reference>
<dbReference type="PANTHER" id="PTHR33048">
    <property type="entry name" value="PTH11-LIKE INTEGRAL MEMBRANE PROTEIN (AFU_ORTHOLOGUE AFUA_5G11245)"/>
    <property type="match status" value="1"/>
</dbReference>
<dbReference type="RefSeq" id="XP_009223681.1">
    <property type="nucleotide sequence ID" value="XM_009225417.1"/>
</dbReference>
<evidence type="ECO:0000256" key="7">
    <source>
        <dbReference type="SAM" id="Phobius"/>
    </source>
</evidence>
<evidence type="ECO:0000256" key="6">
    <source>
        <dbReference type="SAM" id="MobiDB-lite"/>
    </source>
</evidence>
<dbReference type="EnsemblFungi" id="EJT73737">
    <property type="protein sequence ID" value="EJT73737"/>
    <property type="gene ID" value="GGTG_07593"/>
</dbReference>
<reference evidence="9" key="2">
    <citation type="submission" date="2010-07" db="EMBL/GenBank/DDBJ databases">
        <authorList>
            <consortium name="The Broad Institute Genome Sequencing Platform"/>
            <consortium name="Broad Institute Genome Sequencing Center for Infectious Disease"/>
            <person name="Ma L.-J."/>
            <person name="Dead R."/>
            <person name="Young S."/>
            <person name="Zeng Q."/>
            <person name="Koehrsen M."/>
            <person name="Alvarado L."/>
            <person name="Berlin A."/>
            <person name="Chapman S.B."/>
            <person name="Chen Z."/>
            <person name="Freedman E."/>
            <person name="Gellesch M."/>
            <person name="Goldberg J."/>
            <person name="Griggs A."/>
            <person name="Gujja S."/>
            <person name="Heilman E.R."/>
            <person name="Heiman D."/>
            <person name="Hepburn T."/>
            <person name="Howarth C."/>
            <person name="Jen D."/>
            <person name="Larson L."/>
            <person name="Mehta T."/>
            <person name="Neiman D."/>
            <person name="Pearson M."/>
            <person name="Roberts A."/>
            <person name="Saif S."/>
            <person name="Shea T."/>
            <person name="Shenoy N."/>
            <person name="Sisk P."/>
            <person name="Stolte C."/>
            <person name="Sykes S."/>
            <person name="Walk T."/>
            <person name="White J."/>
            <person name="Yandava C."/>
            <person name="Haas B."/>
            <person name="Nusbaum C."/>
            <person name="Birren B."/>
        </authorList>
    </citation>
    <scope>NUCLEOTIDE SEQUENCE</scope>
    <source>
        <strain evidence="9">R3-111a-1</strain>
    </source>
</reference>
<feature type="transmembrane region" description="Helical" evidence="7">
    <location>
        <begin position="64"/>
        <end position="92"/>
    </location>
</feature>
<comment type="subcellular location">
    <subcellularLocation>
        <location evidence="1">Membrane</location>
        <topology evidence="1">Multi-pass membrane protein</topology>
    </subcellularLocation>
</comment>
<evidence type="ECO:0000313" key="11">
    <source>
        <dbReference type="Proteomes" id="UP000006039"/>
    </source>
</evidence>
<feature type="transmembrane region" description="Helical" evidence="7">
    <location>
        <begin position="202"/>
        <end position="221"/>
    </location>
</feature>
<dbReference type="OrthoDB" id="5342292at2759"/>
<dbReference type="GO" id="GO:0016020">
    <property type="term" value="C:membrane"/>
    <property type="evidence" value="ECO:0007669"/>
    <property type="project" value="UniProtKB-SubCell"/>
</dbReference>
<comment type="similarity">
    <text evidence="5">Belongs to the SAT4 family.</text>
</comment>
<dbReference type="eggNOG" id="ENOG502SMK9">
    <property type="taxonomic scope" value="Eukaryota"/>
</dbReference>
<gene>
    <name evidence="10" type="primary">20348051</name>
    <name evidence="9" type="ORF">GGTG_07593</name>
</gene>
<evidence type="ECO:0000256" key="4">
    <source>
        <dbReference type="ARBA" id="ARBA00023136"/>
    </source>
</evidence>
<dbReference type="Pfam" id="PF20684">
    <property type="entry name" value="Fung_rhodopsin"/>
    <property type="match status" value="1"/>
</dbReference>
<keyword evidence="4 7" id="KW-0472">Membrane</keyword>
<dbReference type="AlphaFoldDB" id="J3P245"/>
<reference evidence="9" key="3">
    <citation type="submission" date="2010-09" db="EMBL/GenBank/DDBJ databases">
        <title>Annotation of Gaeumannomyces graminis var. tritici R3-111a-1.</title>
        <authorList>
            <consortium name="The Broad Institute Genome Sequencing Platform"/>
            <person name="Ma L.-J."/>
            <person name="Dead R."/>
            <person name="Young S.K."/>
            <person name="Zeng Q."/>
            <person name="Gargeya S."/>
            <person name="Fitzgerald M."/>
            <person name="Haas B."/>
            <person name="Abouelleil A."/>
            <person name="Alvarado L."/>
            <person name="Arachchi H.M."/>
            <person name="Berlin A."/>
            <person name="Brown A."/>
            <person name="Chapman S.B."/>
            <person name="Chen Z."/>
            <person name="Dunbar C."/>
            <person name="Freedman E."/>
            <person name="Gearin G."/>
            <person name="Gellesch M."/>
            <person name="Goldberg J."/>
            <person name="Griggs A."/>
            <person name="Gujja S."/>
            <person name="Heiman D."/>
            <person name="Howarth C."/>
            <person name="Larson L."/>
            <person name="Lui A."/>
            <person name="MacDonald P.J.P."/>
            <person name="Mehta T."/>
            <person name="Montmayeur A."/>
            <person name="Murphy C."/>
            <person name="Neiman D."/>
            <person name="Pearson M."/>
            <person name="Priest M."/>
            <person name="Roberts A."/>
            <person name="Saif S."/>
            <person name="Shea T."/>
            <person name="Shenoy N."/>
            <person name="Sisk P."/>
            <person name="Stolte C."/>
            <person name="Sykes S."/>
            <person name="Yandava C."/>
            <person name="Wortman J."/>
            <person name="Nusbaum C."/>
            <person name="Birren B."/>
        </authorList>
    </citation>
    <scope>NUCLEOTIDE SEQUENCE</scope>
    <source>
        <strain evidence="9">R3-111a-1</strain>
    </source>
</reference>
<dbReference type="STRING" id="644352.J3P245"/>
<dbReference type="HOGENOM" id="CLU_028200_0_0_1"/>